<feature type="domain" description="Endo-1,3(4)-beta-glucanase 1 carbohydrate binding" evidence="2">
    <location>
        <begin position="29"/>
        <end position="76"/>
    </location>
</feature>
<evidence type="ECO:0000313" key="3">
    <source>
        <dbReference type="EMBL" id="KAK4182605.1"/>
    </source>
</evidence>
<dbReference type="GO" id="GO:0030246">
    <property type="term" value="F:carbohydrate binding"/>
    <property type="evidence" value="ECO:0007669"/>
    <property type="project" value="InterPro"/>
</dbReference>
<protein>
    <recommendedName>
        <fullName evidence="2">Endo-1,3(4)-beta-glucanase 1 carbohydrate binding domain-containing protein</fullName>
    </recommendedName>
</protein>
<keyword evidence="4" id="KW-1185">Reference proteome</keyword>
<feature type="signal peptide" evidence="1">
    <location>
        <begin position="1"/>
        <end position="24"/>
    </location>
</feature>
<evidence type="ECO:0000256" key="1">
    <source>
        <dbReference type="SAM" id="SignalP"/>
    </source>
</evidence>
<dbReference type="EMBL" id="MU864634">
    <property type="protein sequence ID" value="KAK4182605.1"/>
    <property type="molecule type" value="Genomic_DNA"/>
</dbReference>
<dbReference type="Proteomes" id="UP001302126">
    <property type="component" value="Unassembled WGS sequence"/>
</dbReference>
<reference evidence="3" key="1">
    <citation type="journal article" date="2023" name="Mol. Phylogenet. Evol.">
        <title>Genome-scale phylogeny and comparative genomics of the fungal order Sordariales.</title>
        <authorList>
            <person name="Hensen N."/>
            <person name="Bonometti L."/>
            <person name="Westerberg I."/>
            <person name="Brannstrom I.O."/>
            <person name="Guillou S."/>
            <person name="Cros-Aarteil S."/>
            <person name="Calhoun S."/>
            <person name="Haridas S."/>
            <person name="Kuo A."/>
            <person name="Mondo S."/>
            <person name="Pangilinan J."/>
            <person name="Riley R."/>
            <person name="LaButti K."/>
            <person name="Andreopoulos B."/>
            <person name="Lipzen A."/>
            <person name="Chen C."/>
            <person name="Yan M."/>
            <person name="Daum C."/>
            <person name="Ng V."/>
            <person name="Clum A."/>
            <person name="Steindorff A."/>
            <person name="Ohm R.A."/>
            <person name="Martin F."/>
            <person name="Silar P."/>
            <person name="Natvig D.O."/>
            <person name="Lalanne C."/>
            <person name="Gautier V."/>
            <person name="Ament-Velasquez S.L."/>
            <person name="Kruys A."/>
            <person name="Hutchinson M.I."/>
            <person name="Powell A.J."/>
            <person name="Barry K."/>
            <person name="Miller A.N."/>
            <person name="Grigoriev I.V."/>
            <person name="Debuchy R."/>
            <person name="Gladieux P."/>
            <person name="Hiltunen Thoren M."/>
            <person name="Johannesson H."/>
        </authorList>
    </citation>
    <scope>NUCLEOTIDE SEQUENCE</scope>
    <source>
        <strain evidence="3">PSN309</strain>
    </source>
</reference>
<dbReference type="AlphaFoldDB" id="A0AAN7AE28"/>
<dbReference type="Pfam" id="PF10645">
    <property type="entry name" value="Carb_bind"/>
    <property type="match status" value="1"/>
</dbReference>
<organism evidence="3 4">
    <name type="scientific">Podospora australis</name>
    <dbReference type="NCBI Taxonomy" id="1536484"/>
    <lineage>
        <taxon>Eukaryota</taxon>
        <taxon>Fungi</taxon>
        <taxon>Dikarya</taxon>
        <taxon>Ascomycota</taxon>
        <taxon>Pezizomycotina</taxon>
        <taxon>Sordariomycetes</taxon>
        <taxon>Sordariomycetidae</taxon>
        <taxon>Sordariales</taxon>
        <taxon>Podosporaceae</taxon>
        <taxon>Podospora</taxon>
    </lineage>
</organism>
<evidence type="ECO:0000259" key="2">
    <source>
        <dbReference type="Pfam" id="PF10645"/>
    </source>
</evidence>
<gene>
    <name evidence="3" type="ORF">QBC35DRAFT_546658</name>
</gene>
<reference evidence="3" key="2">
    <citation type="submission" date="2023-05" db="EMBL/GenBank/DDBJ databases">
        <authorList>
            <consortium name="Lawrence Berkeley National Laboratory"/>
            <person name="Steindorff A."/>
            <person name="Hensen N."/>
            <person name="Bonometti L."/>
            <person name="Westerberg I."/>
            <person name="Brannstrom I.O."/>
            <person name="Guillou S."/>
            <person name="Cros-Aarteil S."/>
            <person name="Calhoun S."/>
            <person name="Haridas S."/>
            <person name="Kuo A."/>
            <person name="Mondo S."/>
            <person name="Pangilinan J."/>
            <person name="Riley R."/>
            <person name="Labutti K."/>
            <person name="Andreopoulos B."/>
            <person name="Lipzen A."/>
            <person name="Chen C."/>
            <person name="Yanf M."/>
            <person name="Daum C."/>
            <person name="Ng V."/>
            <person name="Clum A."/>
            <person name="Ohm R."/>
            <person name="Martin F."/>
            <person name="Silar P."/>
            <person name="Natvig D."/>
            <person name="Lalanne C."/>
            <person name="Gautier V."/>
            <person name="Ament-Velasquez S.L."/>
            <person name="Kruys A."/>
            <person name="Hutchinson M.I."/>
            <person name="Powell A.J."/>
            <person name="Barry K."/>
            <person name="Miller A.N."/>
            <person name="Grigoriev I.V."/>
            <person name="Debuchy R."/>
            <person name="Gladieux P."/>
            <person name="Thoren M.H."/>
            <person name="Johannesson H."/>
        </authorList>
    </citation>
    <scope>NUCLEOTIDE SEQUENCE</scope>
    <source>
        <strain evidence="3">PSN309</strain>
    </source>
</reference>
<name>A0AAN7AE28_9PEZI</name>
<proteinExistence type="predicted"/>
<sequence length="282" mass="30436">MTIKRVLTLALAAAAANFFSPVLAEELATCGQATYYPTEYTCHNDKTLCPTQYSLPTKPCAGSGGCYPPEQFSCGEDGVLRTLPSATSPFTLTVWGVRSAYRNQTVRACGGYLAIGANARQCHACTAAGGTNCGVYRNQTVFLTDGRMASAVPGHQYWYINPRDGLLAYTPALAPSALPPAANSTQVGWNATTPITYPTVPNQEFAGLNVKIHENGFFVWDKEGAMSHWWFACLVTLPGGGVSTARSWRIYAPVIPDKRDCELVKIVAKAQVDERAGVYKYV</sequence>
<keyword evidence="1" id="KW-0732">Signal</keyword>
<comment type="caution">
    <text evidence="3">The sequence shown here is derived from an EMBL/GenBank/DDBJ whole genome shotgun (WGS) entry which is preliminary data.</text>
</comment>
<evidence type="ECO:0000313" key="4">
    <source>
        <dbReference type="Proteomes" id="UP001302126"/>
    </source>
</evidence>
<feature type="chain" id="PRO_5042877684" description="Endo-1,3(4)-beta-glucanase 1 carbohydrate binding domain-containing protein" evidence="1">
    <location>
        <begin position="25"/>
        <end position="282"/>
    </location>
</feature>
<accession>A0AAN7AE28</accession>
<dbReference type="InterPro" id="IPR018909">
    <property type="entry name" value="Eng1_septum"/>
</dbReference>